<dbReference type="Gene3D" id="4.10.810.10">
    <property type="entry name" value="Virus Scaffolding Protein, Chain A"/>
    <property type="match status" value="1"/>
</dbReference>
<dbReference type="SMART" id="SM00914">
    <property type="entry name" value="IDEAL"/>
    <property type="match status" value="1"/>
</dbReference>
<protein>
    <submittedName>
        <fullName evidence="2">IDEAL domain-containing protein</fullName>
    </submittedName>
</protein>
<evidence type="ECO:0000313" key="3">
    <source>
        <dbReference type="Proteomes" id="UP001597301"/>
    </source>
</evidence>
<dbReference type="RefSeq" id="WP_380774919.1">
    <property type="nucleotide sequence ID" value="NZ_JBHUEO010000055.1"/>
</dbReference>
<dbReference type="Proteomes" id="UP001597301">
    <property type="component" value="Unassembled WGS sequence"/>
</dbReference>
<reference evidence="3" key="1">
    <citation type="journal article" date="2019" name="Int. J. Syst. Evol. Microbiol.">
        <title>The Global Catalogue of Microorganisms (GCM) 10K type strain sequencing project: providing services to taxonomists for standard genome sequencing and annotation.</title>
        <authorList>
            <consortium name="The Broad Institute Genomics Platform"/>
            <consortium name="The Broad Institute Genome Sequencing Center for Infectious Disease"/>
            <person name="Wu L."/>
            <person name="Ma J."/>
        </authorList>
    </citation>
    <scope>NUCLEOTIDE SEQUENCE [LARGE SCALE GENOMIC DNA]</scope>
    <source>
        <strain evidence="3">CGMCC 1.12295</strain>
    </source>
</reference>
<feature type="domain" description="IDEAL" evidence="1">
    <location>
        <begin position="33"/>
        <end position="69"/>
    </location>
</feature>
<dbReference type="InterPro" id="IPR027393">
    <property type="entry name" value="Virus_scaffolding_prot_C"/>
</dbReference>
<evidence type="ECO:0000313" key="2">
    <source>
        <dbReference type="EMBL" id="MFD1708032.1"/>
    </source>
</evidence>
<sequence length="75" mass="9178">MEKKKTYQELLKEYTMTQKQKQTKSLERQTELFLNHILRKSREEQLRKEIDFALDRKDKEAFMKLSKELSSHMGQ</sequence>
<accession>A0ABW4KIQ2</accession>
<proteinExistence type="predicted"/>
<dbReference type="InterPro" id="IPR014957">
    <property type="entry name" value="IDEAL_dom"/>
</dbReference>
<keyword evidence="3" id="KW-1185">Reference proteome</keyword>
<gene>
    <name evidence="2" type="ORF">ACFSCZ_15005</name>
</gene>
<dbReference type="Pfam" id="PF08858">
    <property type="entry name" value="IDEAL"/>
    <property type="match status" value="1"/>
</dbReference>
<name>A0ABW4KIQ2_9BACI</name>
<dbReference type="EMBL" id="JBHUEO010000055">
    <property type="protein sequence ID" value="MFD1708032.1"/>
    <property type="molecule type" value="Genomic_DNA"/>
</dbReference>
<comment type="caution">
    <text evidence="2">The sequence shown here is derived from an EMBL/GenBank/DDBJ whole genome shotgun (WGS) entry which is preliminary data.</text>
</comment>
<organism evidence="2 3">
    <name type="scientific">Siminovitchia sediminis</name>
    <dbReference type="NCBI Taxonomy" id="1274353"/>
    <lineage>
        <taxon>Bacteria</taxon>
        <taxon>Bacillati</taxon>
        <taxon>Bacillota</taxon>
        <taxon>Bacilli</taxon>
        <taxon>Bacillales</taxon>
        <taxon>Bacillaceae</taxon>
        <taxon>Siminovitchia</taxon>
    </lineage>
</organism>
<evidence type="ECO:0000259" key="1">
    <source>
        <dbReference type="SMART" id="SM00914"/>
    </source>
</evidence>